<dbReference type="Proteomes" id="UP000007494">
    <property type="component" value="Chromosome Ib"/>
</dbReference>
<reference evidence="2" key="1">
    <citation type="submission" date="2011-02" db="EMBL/GenBank/DDBJ databases">
        <authorList>
            <person name="Aslett M."/>
        </authorList>
    </citation>
    <scope>NUCLEOTIDE SEQUENCE</scope>
    <source>
        <strain evidence="2">Liverpool</strain>
    </source>
</reference>
<dbReference type="RefSeq" id="XP_003879926.1">
    <property type="nucleotide sequence ID" value="XM_003879877.1"/>
</dbReference>
<proteinExistence type="predicted"/>
<keyword evidence="4" id="KW-1185">Reference proteome</keyword>
<dbReference type="AlphaFoldDB" id="F0V850"/>
<reference evidence="3" key="4">
    <citation type="journal article" date="2015" name="PLoS ONE">
        <title>Comprehensive Evaluation of Toxoplasma gondii VEG and Neospora caninum LIV Genomes with Tachyzoite Stage Transcriptome and Proteome Defines Novel Transcript Features.</title>
        <authorList>
            <person name="Ramaprasad A."/>
            <person name="Mourier T."/>
            <person name="Naeem R."/>
            <person name="Malas T.B."/>
            <person name="Moussa E."/>
            <person name="Panigrahi A."/>
            <person name="Vermont S.J."/>
            <person name="Otto T.D."/>
            <person name="Wastling J."/>
            <person name="Pain A."/>
        </authorList>
    </citation>
    <scope>NUCLEOTIDE SEQUENCE</scope>
    <source>
        <strain evidence="3">Liverpool</strain>
    </source>
</reference>
<dbReference type="EMBL" id="LN714475">
    <property type="protein sequence ID" value="CEL64478.1"/>
    <property type="molecule type" value="Genomic_DNA"/>
</dbReference>
<evidence type="ECO:0000256" key="1">
    <source>
        <dbReference type="SAM" id="MobiDB-lite"/>
    </source>
</evidence>
<sequence length="716" mass="79605">MFRKAGKPASAHLLAPGVGTRRKALRQPCSREHAARQWSHPFRKRWEVLRGQESSAVANPCLKSFSPAPCSRLAAHGSEHQRQISSRLLASRLTSRPLAGCWNILPVSRGKAAFSLPRETRSFSSVIVSRSRKGTRVDGGGQQSVPGRGRKRYRCSVETCEEEGERKEFDDNGLPRLVRRAVEASYVPRAVPLSFWKAQADQALRLLPSLLPFHLASLLLAYARAGVRHPPLAAAIVRQFADISSRQRYHPLLLSPRSTLYANSLEGGNEKLKRRSAHMGSPEETEEERQRVDFAAFSTVLLSLERLHLLQHPLVYEPAERLQGVLLHRLQGHCDSFTFRQLKRLMLLLAKLSAVASARCSTRGVGAHADTHGGSDEDLPRVSAQIQTEENENKGGQAGEARRPLENRSFLVEVMVAAAEKAMEAVRPPADAAKVVVDDREMFPVAWCITRFDQMLFSKMVRKDIHVAAREIPSDGGQAVVGTGNEDYETRVGRRTRERSRANEASATPPGGKACPREKEQDDGFSYKFVAGGTAYDYPDDGLTKDMIDMYTQAREKLLGCATRGVRTIIVSRLRCAPLDAAMALDAYLLLNDPYMSTKAEHYFSFVLSNANVEELLTLADGFRHLRIAQGRVWNVWCQHTERCLTDYAGQDNEGGDRADPSCRLPPMETLQAVRGWFDLLGRACPLADALLVQATLRAGQEKRSTVETRFPGRDI</sequence>
<dbReference type="GeneID" id="13445940"/>
<feature type="region of interest" description="Disordered" evidence="1">
    <location>
        <begin position="271"/>
        <end position="290"/>
    </location>
</feature>
<dbReference type="InParanoid" id="F0V850"/>
<reference evidence="2" key="2">
    <citation type="submission" date="2011-03" db="EMBL/GenBank/DDBJ databases">
        <title>Comparative genomics and transcriptomics of Neospora caninum and Toxoplasma gondii.</title>
        <authorList>
            <person name="Reid A.J."/>
            <person name="Sohal A."/>
            <person name="Harris D."/>
            <person name="Quail M."/>
            <person name="Sanders M."/>
            <person name="Berriman M."/>
            <person name="Wastling J.M."/>
            <person name="Pain A."/>
        </authorList>
    </citation>
    <scope>NUCLEOTIDE SEQUENCE</scope>
    <source>
        <strain evidence="2">Liverpool</strain>
    </source>
</reference>
<protein>
    <submittedName>
        <fullName evidence="2">Uncharacterized protein</fullName>
    </submittedName>
</protein>
<organism evidence="2 4">
    <name type="scientific">Neospora caninum (strain Liverpool)</name>
    <dbReference type="NCBI Taxonomy" id="572307"/>
    <lineage>
        <taxon>Eukaryota</taxon>
        <taxon>Sar</taxon>
        <taxon>Alveolata</taxon>
        <taxon>Apicomplexa</taxon>
        <taxon>Conoidasida</taxon>
        <taxon>Coccidia</taxon>
        <taxon>Eucoccidiorida</taxon>
        <taxon>Eimeriorina</taxon>
        <taxon>Sarcocystidae</taxon>
        <taxon>Neospora</taxon>
    </lineage>
</organism>
<feature type="region of interest" description="Disordered" evidence="1">
    <location>
        <begin position="478"/>
        <end position="520"/>
    </location>
</feature>
<reference evidence="4" key="3">
    <citation type="journal article" date="2012" name="PLoS Pathog.">
        <title>Comparative genomics of the apicomplexan parasites Toxoplasma gondii and Neospora caninum: Coccidia differing in host range and transmission strategy.</title>
        <authorList>
            <person name="Reid A.J."/>
            <person name="Vermont S.J."/>
            <person name="Cotton J.A."/>
            <person name="Harris D."/>
            <person name="Hill-Cawthorne G.A."/>
            <person name="Konen-Waisman S."/>
            <person name="Latham S.M."/>
            <person name="Mourier T."/>
            <person name="Norton R."/>
            <person name="Quail M.A."/>
            <person name="Sanders M."/>
            <person name="Shanmugam D."/>
            <person name="Sohal A."/>
            <person name="Wasmuth J.D."/>
            <person name="Brunk B."/>
            <person name="Grigg M.E."/>
            <person name="Howard J.C."/>
            <person name="Parkinson J."/>
            <person name="Roos D.S."/>
            <person name="Trees A.J."/>
            <person name="Berriman M."/>
            <person name="Pain A."/>
            <person name="Wastling J.M."/>
        </authorList>
    </citation>
    <scope>NUCLEOTIDE SEQUENCE [LARGE SCALE GENOMIC DNA]</scope>
    <source>
        <strain evidence="4">Liverpool</strain>
    </source>
</reference>
<dbReference type="eggNOG" id="ENOG502QYU2">
    <property type="taxonomic scope" value="Eukaryota"/>
</dbReference>
<name>F0V850_NEOCL</name>
<dbReference type="OrthoDB" id="330721at2759"/>
<dbReference type="EMBL" id="FR823381">
    <property type="protein sequence ID" value="CBZ49891.1"/>
    <property type="molecule type" value="Genomic_DNA"/>
</dbReference>
<evidence type="ECO:0000313" key="4">
    <source>
        <dbReference type="Proteomes" id="UP000007494"/>
    </source>
</evidence>
<dbReference type="VEuPathDB" id="ToxoDB:NCLIV_003760"/>
<accession>F0V850</accession>
<evidence type="ECO:0000313" key="2">
    <source>
        <dbReference type="EMBL" id="CBZ49891.1"/>
    </source>
</evidence>
<gene>
    <name evidence="3" type="ORF">BN1204_003760</name>
    <name evidence="2" type="ORF">NCLIV_003760</name>
</gene>
<dbReference type="OMA" id="CITRFDQ"/>
<evidence type="ECO:0000313" key="3">
    <source>
        <dbReference type="EMBL" id="CEL64478.1"/>
    </source>
</evidence>